<evidence type="ECO:0000313" key="1">
    <source>
        <dbReference type="EMBL" id="NYD51866.1"/>
    </source>
</evidence>
<protein>
    <submittedName>
        <fullName evidence="1">Uncharacterized protein</fullName>
    </submittedName>
</protein>
<gene>
    <name evidence="1" type="ORF">BJY14_007849</name>
</gene>
<dbReference type="Proteomes" id="UP000529783">
    <property type="component" value="Unassembled WGS sequence"/>
</dbReference>
<name>A0A7Y9EQA7_9ACTN</name>
<accession>A0A7Y9EQA7</accession>
<keyword evidence="2" id="KW-1185">Reference proteome</keyword>
<sequence length="70" mass="8292">MARKRQRPDRGRLWDTYGSLPDDQESVLREVIYRTMHIGAIRSERNRMGRSIADLRDTYAQMAELLTVLR</sequence>
<dbReference type="EMBL" id="JACCBA010000001">
    <property type="protein sequence ID" value="NYD51866.1"/>
    <property type="molecule type" value="Genomic_DNA"/>
</dbReference>
<reference evidence="1 2" key="1">
    <citation type="submission" date="2020-07" db="EMBL/GenBank/DDBJ databases">
        <title>Sequencing the genomes of 1000 actinobacteria strains.</title>
        <authorList>
            <person name="Klenk H.-P."/>
        </authorList>
    </citation>
    <scope>NUCLEOTIDE SEQUENCE [LARGE SCALE GENOMIC DNA]</scope>
    <source>
        <strain evidence="1 2">DSM 40398</strain>
    </source>
</reference>
<proteinExistence type="predicted"/>
<evidence type="ECO:0000313" key="2">
    <source>
        <dbReference type="Proteomes" id="UP000529783"/>
    </source>
</evidence>
<dbReference type="AlphaFoldDB" id="A0A7Y9EQA7"/>
<comment type="caution">
    <text evidence="1">The sequence shown here is derived from an EMBL/GenBank/DDBJ whole genome shotgun (WGS) entry which is preliminary data.</text>
</comment>
<organism evidence="1 2">
    <name type="scientific">Actinomadura luteofluorescens</name>
    <dbReference type="NCBI Taxonomy" id="46163"/>
    <lineage>
        <taxon>Bacteria</taxon>
        <taxon>Bacillati</taxon>
        <taxon>Actinomycetota</taxon>
        <taxon>Actinomycetes</taxon>
        <taxon>Streptosporangiales</taxon>
        <taxon>Thermomonosporaceae</taxon>
        <taxon>Actinomadura</taxon>
    </lineage>
</organism>